<dbReference type="GO" id="GO:0005634">
    <property type="term" value="C:nucleus"/>
    <property type="evidence" value="ECO:0007669"/>
    <property type="project" value="TreeGrafter"/>
</dbReference>
<dbReference type="PANTHER" id="PTHR42748">
    <property type="entry name" value="NITROGEN METABOLITE REPRESSION PROTEIN NMRA FAMILY MEMBER"/>
    <property type="match status" value="1"/>
</dbReference>
<dbReference type="Gene3D" id="3.90.25.10">
    <property type="entry name" value="UDP-galactose 4-epimerase, domain 1"/>
    <property type="match status" value="1"/>
</dbReference>
<dbReference type="Proteomes" id="UP000803884">
    <property type="component" value="Unassembled WGS sequence"/>
</dbReference>
<comment type="caution">
    <text evidence="4">The sequence shown here is derived from an EMBL/GenBank/DDBJ whole genome shotgun (WGS) entry which is preliminary data.</text>
</comment>
<dbReference type="GeneID" id="96006113"/>
<feature type="domain" description="NmrA-like" evidence="3">
    <location>
        <begin position="4"/>
        <end position="309"/>
    </location>
</feature>
<name>A0AB34KRL5_9PEZI</name>
<dbReference type="SUPFAM" id="SSF51735">
    <property type="entry name" value="NAD(P)-binding Rossmann-fold domains"/>
    <property type="match status" value="1"/>
</dbReference>
<keyword evidence="5" id="KW-1185">Reference proteome</keyword>
<dbReference type="InterPro" id="IPR036291">
    <property type="entry name" value="NAD(P)-bd_dom_sf"/>
</dbReference>
<reference evidence="4 5" key="1">
    <citation type="journal article" date="2020" name="Microbiol. Resour. Announc.">
        <title>Draft Genome Sequence of a Cladosporium Species Isolated from the Mesophotic Ascidian Didemnum maculosum.</title>
        <authorList>
            <person name="Gioti A."/>
            <person name="Siaperas R."/>
            <person name="Nikolaivits E."/>
            <person name="Le Goff G."/>
            <person name="Ouazzani J."/>
            <person name="Kotoulas G."/>
            <person name="Topakas E."/>
        </authorList>
    </citation>
    <scope>NUCLEOTIDE SEQUENCE [LARGE SCALE GENOMIC DNA]</scope>
    <source>
        <strain evidence="4 5">TM138-S3</strain>
    </source>
</reference>
<evidence type="ECO:0000313" key="5">
    <source>
        <dbReference type="Proteomes" id="UP000803884"/>
    </source>
</evidence>
<organism evidence="4 5">
    <name type="scientific">Cladosporium halotolerans</name>
    <dbReference type="NCBI Taxonomy" id="1052096"/>
    <lineage>
        <taxon>Eukaryota</taxon>
        <taxon>Fungi</taxon>
        <taxon>Dikarya</taxon>
        <taxon>Ascomycota</taxon>
        <taxon>Pezizomycotina</taxon>
        <taxon>Dothideomycetes</taxon>
        <taxon>Dothideomycetidae</taxon>
        <taxon>Cladosporiales</taxon>
        <taxon>Cladosporiaceae</taxon>
        <taxon>Cladosporium</taxon>
    </lineage>
</organism>
<keyword evidence="2" id="KW-0521">NADP</keyword>
<dbReference type="AlphaFoldDB" id="A0AB34KRL5"/>
<gene>
    <name evidence="4" type="ORF">WHR41_04669</name>
</gene>
<dbReference type="EMBL" id="JAAQHG020000013">
    <property type="protein sequence ID" value="KAL1586787.1"/>
    <property type="molecule type" value="Genomic_DNA"/>
</dbReference>
<dbReference type="InterPro" id="IPR051164">
    <property type="entry name" value="NmrA-like_oxidored"/>
</dbReference>
<accession>A0AB34KRL5</accession>
<dbReference type="InterPro" id="IPR008030">
    <property type="entry name" value="NmrA-like"/>
</dbReference>
<dbReference type="RefSeq" id="XP_069229892.1">
    <property type="nucleotide sequence ID" value="XM_069373275.1"/>
</dbReference>
<dbReference type="Pfam" id="PF05368">
    <property type="entry name" value="NmrA"/>
    <property type="match status" value="1"/>
</dbReference>
<evidence type="ECO:0000256" key="1">
    <source>
        <dbReference type="ARBA" id="ARBA00006328"/>
    </source>
</evidence>
<comment type="similarity">
    <text evidence="1">Belongs to the NmrA-type oxidoreductase family.</text>
</comment>
<dbReference type="Gene3D" id="3.40.50.720">
    <property type="entry name" value="NAD(P)-binding Rossmann-like Domain"/>
    <property type="match status" value="1"/>
</dbReference>
<dbReference type="CDD" id="cd05251">
    <property type="entry name" value="NmrA_like_SDR_a"/>
    <property type="match status" value="1"/>
</dbReference>
<protein>
    <recommendedName>
        <fullName evidence="3">NmrA-like domain-containing protein</fullName>
    </recommendedName>
</protein>
<proteinExistence type="inferred from homology"/>
<sequence length="322" mass="35724">MTMEKKIVAVLGATGQQGGSVVQSLLADPEKYHIRGLTRDINSNKSKGLAAQGVEVVQADVGDAISLERAFEGAHSIYAMTDFWQSMSADVETEQGKAIANIANGLPQLEHFVWASLPDGRALSAGKYSNIFHWQSKAAVAKYIRDSKPRLWGKTIEILFPNYFENCVTNPGVYLPREQSDGTYLRSFCLNGKTSLPNAAISDTGKLVKYLIECGYEYHKRTIAFNSQSIGEIDKLKVLESAYGISVRYEQTSEKVFRESLEAKMGPVTALDFTEQLMIFEGTGMIYDDSAFVQASKLPGLKLKTWEDFVQENNLLSLMQED</sequence>
<evidence type="ECO:0000313" key="4">
    <source>
        <dbReference type="EMBL" id="KAL1586787.1"/>
    </source>
</evidence>
<dbReference type="PANTHER" id="PTHR42748:SF31">
    <property type="entry name" value="NMRA-LIKE DOMAIN-CONTAINING PROTEIN-RELATED"/>
    <property type="match status" value="1"/>
</dbReference>
<evidence type="ECO:0000259" key="3">
    <source>
        <dbReference type="Pfam" id="PF05368"/>
    </source>
</evidence>
<evidence type="ECO:0000256" key="2">
    <source>
        <dbReference type="ARBA" id="ARBA00022857"/>
    </source>
</evidence>